<organism evidence="1 2">
    <name type="scientific">Streptococcus sinensis</name>
    <dbReference type="NCBI Taxonomy" id="176090"/>
    <lineage>
        <taxon>Bacteria</taxon>
        <taxon>Bacillati</taxon>
        <taxon>Bacillota</taxon>
        <taxon>Bacilli</taxon>
        <taxon>Lactobacillales</taxon>
        <taxon>Streptococcaceae</taxon>
        <taxon>Streptococcus</taxon>
    </lineage>
</organism>
<dbReference type="STRING" id="176090.SSIN_0836"/>
<gene>
    <name evidence="1" type="ORF">SSIN_0836</name>
</gene>
<comment type="caution">
    <text evidence="1">The sequence shown here is derived from an EMBL/GenBank/DDBJ whole genome shotgun (WGS) entry which is preliminary data.</text>
</comment>
<dbReference type="Proteomes" id="UP000030019">
    <property type="component" value="Unassembled WGS sequence"/>
</dbReference>
<evidence type="ECO:0000313" key="2">
    <source>
        <dbReference type="Proteomes" id="UP000030019"/>
    </source>
</evidence>
<dbReference type="AlphaFoldDB" id="A0A0A0DFC0"/>
<keyword evidence="2" id="KW-1185">Reference proteome</keyword>
<evidence type="ECO:0008006" key="3">
    <source>
        <dbReference type="Google" id="ProtNLM"/>
    </source>
</evidence>
<accession>A0A0A0DFC0</accession>
<dbReference type="RefSeq" id="WP_037616103.1">
    <property type="nucleotide sequence ID" value="NZ_JABTYC020000001.1"/>
</dbReference>
<protein>
    <recommendedName>
        <fullName evidence="3">Alanine aminotransferase</fullName>
    </recommendedName>
</protein>
<sequence>MKMWLIKVTVLSLVGMMFYQLARMSGAGLYRFPWEIFAGLGMASYVLKEVTKLGKRGEKK</sequence>
<dbReference type="PATRIC" id="fig|176090.4.peg.829"/>
<proteinExistence type="predicted"/>
<dbReference type="EMBL" id="JPEN01000055">
    <property type="protein sequence ID" value="KGM37391.1"/>
    <property type="molecule type" value="Genomic_DNA"/>
</dbReference>
<evidence type="ECO:0000313" key="1">
    <source>
        <dbReference type="EMBL" id="KGM37391.1"/>
    </source>
</evidence>
<name>A0A0A0DFC0_9STRE</name>
<reference evidence="1 2" key="1">
    <citation type="submission" date="2014-06" db="EMBL/GenBank/DDBJ databases">
        <authorList>
            <person name="Teng J.L."/>
            <person name="Huang Y."/>
            <person name="Tse H."/>
            <person name="Lau S.K."/>
            <person name="Woo P.C."/>
        </authorList>
    </citation>
    <scope>NUCLEOTIDE SEQUENCE [LARGE SCALE GENOMIC DNA]</scope>
    <source>
        <strain evidence="1 2">HKU4</strain>
    </source>
</reference>